<dbReference type="InterPro" id="IPR002523">
    <property type="entry name" value="MgTranspt_CorA/ZnTranspt_ZntB"/>
</dbReference>
<evidence type="ECO:0000256" key="4">
    <source>
        <dbReference type="ARBA" id="ARBA00022989"/>
    </source>
</evidence>
<comment type="subcellular location">
    <subcellularLocation>
        <location evidence="1">Membrane</location>
        <topology evidence="1">Multi-pass membrane protein</topology>
    </subcellularLocation>
</comment>
<proteinExistence type="inferred from homology"/>
<keyword evidence="5 6" id="KW-0472">Membrane</keyword>
<keyword evidence="4 6" id="KW-1133">Transmembrane helix</keyword>
<dbReference type="PANTHER" id="PTHR47891:SF1">
    <property type="entry name" value="CORA-MAGNESIUM AND COBALT TRANSPORTER"/>
    <property type="match status" value="1"/>
</dbReference>
<evidence type="ECO:0000256" key="1">
    <source>
        <dbReference type="ARBA" id="ARBA00004141"/>
    </source>
</evidence>
<evidence type="ECO:0000256" key="5">
    <source>
        <dbReference type="ARBA" id="ARBA00023136"/>
    </source>
</evidence>
<comment type="caution">
    <text evidence="7">The sequence shown here is derived from an EMBL/GenBank/DDBJ whole genome shotgun (WGS) entry which is preliminary data.</text>
</comment>
<dbReference type="Gene3D" id="3.30.460.20">
    <property type="entry name" value="CorA soluble domain-like"/>
    <property type="match status" value="1"/>
</dbReference>
<protein>
    <submittedName>
        <fullName evidence="7">Magnesium transporter CorA family protein</fullName>
    </submittedName>
</protein>
<sequence length="306" mass="35233">MIKQHHFNKNFAWYEVTDLSLAERKILHDQHNISDELIYYATDPNESARMEYDYDHNLTLMIFDVVTPDSNLEATEPVGILFTNNALFVFVRPATQFTNQTLLAPNNHQLLPTHTSLTPIDIILNGLYSLNSDYVTAIIGINRRRRELTDELRASKSFKKQTNDLLQLETSLVYYLNSLRSNKFLLQDLQRRSANVFTNLQLEHLEDVLVEVTQAIDMAELAQEVTDSLSHSYANLVNDNLNQTMKLLTVYSILLTVPTIISGFYGENVALPFMNAKYGWQLTILFTLIGMLIVTYLLWRAGFFKK</sequence>
<dbReference type="InterPro" id="IPR047199">
    <property type="entry name" value="CorA-like"/>
</dbReference>
<comment type="similarity">
    <text evidence="2">Belongs to the CorA metal ion transporter (MIT) (TC 1.A.35) family.</text>
</comment>
<keyword evidence="3 6" id="KW-0812">Transmembrane</keyword>
<evidence type="ECO:0000256" key="2">
    <source>
        <dbReference type="ARBA" id="ARBA00009765"/>
    </source>
</evidence>
<dbReference type="InterPro" id="IPR045861">
    <property type="entry name" value="CorA_cytoplasmic_dom"/>
</dbReference>
<dbReference type="SUPFAM" id="SSF143865">
    <property type="entry name" value="CorA soluble domain-like"/>
    <property type="match status" value="1"/>
</dbReference>
<name>A0ABT0VJ58_9LACO</name>
<gene>
    <name evidence="7" type="ORF">KAK10_07105</name>
</gene>
<evidence type="ECO:0000256" key="6">
    <source>
        <dbReference type="SAM" id="Phobius"/>
    </source>
</evidence>
<organism evidence="7 8">
    <name type="scientific">Periweissella beninensis</name>
    <dbReference type="NCBI Taxonomy" id="504936"/>
    <lineage>
        <taxon>Bacteria</taxon>
        <taxon>Bacillati</taxon>
        <taxon>Bacillota</taxon>
        <taxon>Bacilli</taxon>
        <taxon>Lactobacillales</taxon>
        <taxon>Lactobacillaceae</taxon>
        <taxon>Periweissella</taxon>
    </lineage>
</organism>
<reference evidence="7" key="1">
    <citation type="submission" date="2021-04" db="EMBL/GenBank/DDBJ databases">
        <title>Taxonomic assessment of Weissella genus.</title>
        <authorList>
            <person name="Fanelli F."/>
            <person name="Chieffi D."/>
            <person name="Dell'Aquila A."/>
            <person name="Gyu-Sung C."/>
            <person name="Franz C.M.A.P."/>
            <person name="Fusco V."/>
        </authorList>
    </citation>
    <scope>NUCLEOTIDE SEQUENCE</scope>
    <source>
        <strain evidence="7">LMG 25373</strain>
    </source>
</reference>
<feature type="transmembrane region" description="Helical" evidence="6">
    <location>
        <begin position="248"/>
        <end position="266"/>
    </location>
</feature>
<dbReference type="InterPro" id="IPR045863">
    <property type="entry name" value="CorA_TM1_TM2"/>
</dbReference>
<dbReference type="Pfam" id="PF01544">
    <property type="entry name" value="CorA"/>
    <property type="match status" value="1"/>
</dbReference>
<dbReference type="Proteomes" id="UP001057481">
    <property type="component" value="Unassembled WGS sequence"/>
</dbReference>
<keyword evidence="8" id="KW-1185">Reference proteome</keyword>
<evidence type="ECO:0000256" key="3">
    <source>
        <dbReference type="ARBA" id="ARBA00022692"/>
    </source>
</evidence>
<dbReference type="RefSeq" id="WP_205143370.1">
    <property type="nucleotide sequence ID" value="NZ_JAFBDN010000005.1"/>
</dbReference>
<dbReference type="CDD" id="cd12827">
    <property type="entry name" value="EcCorA_ZntB-like_u2"/>
    <property type="match status" value="1"/>
</dbReference>
<dbReference type="Gene3D" id="1.20.58.340">
    <property type="entry name" value="Magnesium transport protein CorA, transmembrane region"/>
    <property type="match status" value="2"/>
</dbReference>
<dbReference type="PANTHER" id="PTHR47891">
    <property type="entry name" value="TRANSPORTER-RELATED"/>
    <property type="match status" value="1"/>
</dbReference>
<accession>A0ABT0VJ58</accession>
<dbReference type="SUPFAM" id="SSF144083">
    <property type="entry name" value="Magnesium transport protein CorA, transmembrane region"/>
    <property type="match status" value="1"/>
</dbReference>
<dbReference type="EMBL" id="JAGMVS010000066">
    <property type="protein sequence ID" value="MCM2437675.1"/>
    <property type="molecule type" value="Genomic_DNA"/>
</dbReference>
<feature type="transmembrane region" description="Helical" evidence="6">
    <location>
        <begin position="278"/>
        <end position="299"/>
    </location>
</feature>
<evidence type="ECO:0000313" key="8">
    <source>
        <dbReference type="Proteomes" id="UP001057481"/>
    </source>
</evidence>
<evidence type="ECO:0000313" key="7">
    <source>
        <dbReference type="EMBL" id="MCM2437675.1"/>
    </source>
</evidence>